<dbReference type="HOGENOM" id="CLU_2559740_0_0_1"/>
<sequence>MSILMFGGGREAAGRLPSGGTPKCLAPRATRAMRPPNSWGDRDEEESEGLVTTRLINHKAQEWQDAGASLRSRKLDKSVCVA</sequence>
<feature type="region of interest" description="Disordered" evidence="1">
    <location>
        <begin position="1"/>
        <end position="48"/>
    </location>
</feature>
<dbReference type="Proteomes" id="UP000054097">
    <property type="component" value="Unassembled WGS sequence"/>
</dbReference>
<dbReference type="AlphaFoldDB" id="A0A0C2X2G6"/>
<dbReference type="EMBL" id="KN824334">
    <property type="protein sequence ID" value="KIM23612.1"/>
    <property type="molecule type" value="Genomic_DNA"/>
</dbReference>
<evidence type="ECO:0000313" key="2">
    <source>
        <dbReference type="EMBL" id="KIM23612.1"/>
    </source>
</evidence>
<gene>
    <name evidence="2" type="ORF">M408DRAFT_27707</name>
</gene>
<protein>
    <submittedName>
        <fullName evidence="2">Uncharacterized protein</fullName>
    </submittedName>
</protein>
<proteinExistence type="predicted"/>
<evidence type="ECO:0000313" key="3">
    <source>
        <dbReference type="Proteomes" id="UP000054097"/>
    </source>
</evidence>
<evidence type="ECO:0000256" key="1">
    <source>
        <dbReference type="SAM" id="MobiDB-lite"/>
    </source>
</evidence>
<reference evidence="2 3" key="1">
    <citation type="submission" date="2014-04" db="EMBL/GenBank/DDBJ databases">
        <authorList>
            <consortium name="DOE Joint Genome Institute"/>
            <person name="Kuo A."/>
            <person name="Zuccaro A."/>
            <person name="Kohler A."/>
            <person name="Nagy L.G."/>
            <person name="Floudas D."/>
            <person name="Copeland A."/>
            <person name="Barry K.W."/>
            <person name="Cichocki N."/>
            <person name="Veneault-Fourrey C."/>
            <person name="LaButti K."/>
            <person name="Lindquist E.A."/>
            <person name="Lipzen A."/>
            <person name="Lundell T."/>
            <person name="Morin E."/>
            <person name="Murat C."/>
            <person name="Sun H."/>
            <person name="Tunlid A."/>
            <person name="Henrissat B."/>
            <person name="Grigoriev I.V."/>
            <person name="Hibbett D.S."/>
            <person name="Martin F."/>
            <person name="Nordberg H.P."/>
            <person name="Cantor M.N."/>
            <person name="Hua S.X."/>
        </authorList>
    </citation>
    <scope>NUCLEOTIDE SEQUENCE [LARGE SCALE GENOMIC DNA]</scope>
    <source>
        <strain evidence="2 3">MAFF 305830</strain>
    </source>
</reference>
<feature type="compositionally biased region" description="Gly residues" evidence="1">
    <location>
        <begin position="1"/>
        <end position="11"/>
    </location>
</feature>
<accession>A0A0C2X2G6</accession>
<keyword evidence="3" id="KW-1185">Reference proteome</keyword>
<reference evidence="3" key="2">
    <citation type="submission" date="2015-01" db="EMBL/GenBank/DDBJ databases">
        <title>Evolutionary Origins and Diversification of the Mycorrhizal Mutualists.</title>
        <authorList>
            <consortium name="DOE Joint Genome Institute"/>
            <consortium name="Mycorrhizal Genomics Consortium"/>
            <person name="Kohler A."/>
            <person name="Kuo A."/>
            <person name="Nagy L.G."/>
            <person name="Floudas D."/>
            <person name="Copeland A."/>
            <person name="Barry K.W."/>
            <person name="Cichocki N."/>
            <person name="Veneault-Fourrey C."/>
            <person name="LaButti K."/>
            <person name="Lindquist E.A."/>
            <person name="Lipzen A."/>
            <person name="Lundell T."/>
            <person name="Morin E."/>
            <person name="Murat C."/>
            <person name="Riley R."/>
            <person name="Ohm R."/>
            <person name="Sun H."/>
            <person name="Tunlid A."/>
            <person name="Henrissat B."/>
            <person name="Grigoriev I.V."/>
            <person name="Hibbett D.S."/>
            <person name="Martin F."/>
        </authorList>
    </citation>
    <scope>NUCLEOTIDE SEQUENCE [LARGE SCALE GENOMIC DNA]</scope>
    <source>
        <strain evidence="3">MAFF 305830</strain>
    </source>
</reference>
<name>A0A0C2X2G6_SERVB</name>
<organism evidence="2 3">
    <name type="scientific">Serendipita vermifera MAFF 305830</name>
    <dbReference type="NCBI Taxonomy" id="933852"/>
    <lineage>
        <taxon>Eukaryota</taxon>
        <taxon>Fungi</taxon>
        <taxon>Dikarya</taxon>
        <taxon>Basidiomycota</taxon>
        <taxon>Agaricomycotina</taxon>
        <taxon>Agaricomycetes</taxon>
        <taxon>Sebacinales</taxon>
        <taxon>Serendipitaceae</taxon>
        <taxon>Serendipita</taxon>
    </lineage>
</organism>